<dbReference type="VEuPathDB" id="FungiDB:UREG_07674"/>
<dbReference type="OMA" id="VFADFHI"/>
<dbReference type="InterPro" id="IPR011333">
    <property type="entry name" value="SKP1/BTB/POZ_sf"/>
</dbReference>
<keyword evidence="3" id="KW-1185">Reference proteome</keyword>
<proteinExistence type="predicted"/>
<dbReference type="eggNOG" id="ENOG502TFX0">
    <property type="taxonomic scope" value="Eukaryota"/>
</dbReference>
<dbReference type="PROSITE" id="PS50097">
    <property type="entry name" value="BTB"/>
    <property type="match status" value="1"/>
</dbReference>
<dbReference type="EMBL" id="CH476619">
    <property type="protein sequence ID" value="EEP82809.1"/>
    <property type="molecule type" value="Genomic_DNA"/>
</dbReference>
<dbReference type="PANTHER" id="PTHR47843">
    <property type="entry name" value="BTB DOMAIN-CONTAINING PROTEIN-RELATED"/>
    <property type="match status" value="1"/>
</dbReference>
<dbReference type="AlphaFoldDB" id="C4JZS3"/>
<dbReference type="Pfam" id="PF00651">
    <property type="entry name" value="BTB"/>
    <property type="match status" value="1"/>
</dbReference>
<dbReference type="InterPro" id="IPR000210">
    <property type="entry name" value="BTB/POZ_dom"/>
</dbReference>
<dbReference type="GeneID" id="8439690"/>
<dbReference type="KEGG" id="ure:UREG_07674"/>
<gene>
    <name evidence="2" type="ORF">UREG_07674</name>
</gene>
<dbReference type="Gene3D" id="3.30.710.10">
    <property type="entry name" value="Potassium Channel Kv1.1, Chain A"/>
    <property type="match status" value="1"/>
</dbReference>
<dbReference type="OrthoDB" id="1022638at2759"/>
<dbReference type="RefSeq" id="XP_002582901.1">
    <property type="nucleotide sequence ID" value="XM_002582855.1"/>
</dbReference>
<dbReference type="SUPFAM" id="SSF54695">
    <property type="entry name" value="POZ domain"/>
    <property type="match status" value="1"/>
</dbReference>
<reference evidence="3" key="1">
    <citation type="journal article" date="2009" name="Genome Res.">
        <title>Comparative genomic analyses of the human fungal pathogens Coccidioides and their relatives.</title>
        <authorList>
            <person name="Sharpton T.J."/>
            <person name="Stajich J.E."/>
            <person name="Rounsley S.D."/>
            <person name="Gardner M.J."/>
            <person name="Wortman J.R."/>
            <person name="Jordar V.S."/>
            <person name="Maiti R."/>
            <person name="Kodira C.D."/>
            <person name="Neafsey D.E."/>
            <person name="Zeng Q."/>
            <person name="Hung C.-Y."/>
            <person name="McMahan C."/>
            <person name="Muszewska A."/>
            <person name="Grynberg M."/>
            <person name="Mandel M.A."/>
            <person name="Kellner E.M."/>
            <person name="Barker B.M."/>
            <person name="Galgiani J.N."/>
            <person name="Orbach M.J."/>
            <person name="Kirkland T.N."/>
            <person name="Cole G.T."/>
            <person name="Henn M.R."/>
            <person name="Birren B.W."/>
            <person name="Taylor J.W."/>
        </authorList>
    </citation>
    <scope>NUCLEOTIDE SEQUENCE [LARGE SCALE GENOMIC DNA]</scope>
    <source>
        <strain evidence="3">UAMH 1704</strain>
    </source>
</reference>
<evidence type="ECO:0000259" key="1">
    <source>
        <dbReference type="PROSITE" id="PS50097"/>
    </source>
</evidence>
<sequence length="183" mass="20683">MVDIIVGETAEFWHLHESLLCEASLFFKAAIHSSFREGKEKKVGLPEEKNHIFALFVQWIYSGTFAVHGMDLLIETYLLGDRLLATDFSKLVITKIFDASKWQTFTAVQAVYVGENTTRSCPLRRLVVDTIAYSLLSGTGFSQDGWHTMKGLHDELFQALNNFTAWNAPGKVFNPKPLCSYLD</sequence>
<accession>C4JZS3</accession>
<dbReference type="HOGENOM" id="CLU_068279_3_2_1"/>
<dbReference type="InParanoid" id="C4JZS3"/>
<dbReference type="STRING" id="336963.C4JZS3"/>
<feature type="domain" description="BTB" evidence="1">
    <location>
        <begin position="2"/>
        <end position="69"/>
    </location>
</feature>
<evidence type="ECO:0000313" key="2">
    <source>
        <dbReference type="EMBL" id="EEP82809.1"/>
    </source>
</evidence>
<name>C4JZS3_UNCRE</name>
<evidence type="ECO:0000313" key="3">
    <source>
        <dbReference type="Proteomes" id="UP000002058"/>
    </source>
</evidence>
<protein>
    <recommendedName>
        <fullName evidence="1">BTB domain-containing protein</fullName>
    </recommendedName>
</protein>
<organism evidence="2 3">
    <name type="scientific">Uncinocarpus reesii (strain UAMH 1704)</name>
    <dbReference type="NCBI Taxonomy" id="336963"/>
    <lineage>
        <taxon>Eukaryota</taxon>
        <taxon>Fungi</taxon>
        <taxon>Dikarya</taxon>
        <taxon>Ascomycota</taxon>
        <taxon>Pezizomycotina</taxon>
        <taxon>Eurotiomycetes</taxon>
        <taxon>Eurotiomycetidae</taxon>
        <taxon>Onygenales</taxon>
        <taxon>Onygenaceae</taxon>
        <taxon>Uncinocarpus</taxon>
    </lineage>
</organism>
<dbReference type="PANTHER" id="PTHR47843:SF2">
    <property type="entry name" value="BTB DOMAIN-CONTAINING PROTEIN"/>
    <property type="match status" value="1"/>
</dbReference>
<dbReference type="CDD" id="cd18186">
    <property type="entry name" value="BTB_POZ_ZBTB_KLHL-like"/>
    <property type="match status" value="1"/>
</dbReference>
<dbReference type="Proteomes" id="UP000002058">
    <property type="component" value="Unassembled WGS sequence"/>
</dbReference>